<reference evidence="1" key="1">
    <citation type="submission" date="2016-02" db="EMBL/GenBank/DDBJ databases">
        <title>Genome sequence of Bacillus trypoxylicola KCTC 13244(T).</title>
        <authorList>
            <person name="Jeong H."/>
            <person name="Park S.-H."/>
            <person name="Choi S.-K."/>
        </authorList>
    </citation>
    <scope>NUCLEOTIDE SEQUENCE [LARGE SCALE GENOMIC DNA]</scope>
    <source>
        <strain evidence="1">KCTC 13244</strain>
    </source>
</reference>
<protein>
    <recommendedName>
        <fullName evidence="3">DUF2642 domain-containing protein</fullName>
    </recommendedName>
</protein>
<dbReference type="AlphaFoldDB" id="A0A161QNR6"/>
<gene>
    <name evidence="1" type="ORF">AZF04_04515</name>
</gene>
<evidence type="ECO:0008006" key="3">
    <source>
        <dbReference type="Google" id="ProtNLM"/>
    </source>
</evidence>
<evidence type="ECO:0000313" key="2">
    <source>
        <dbReference type="Proteomes" id="UP000075806"/>
    </source>
</evidence>
<dbReference type="EMBL" id="LTAO01000012">
    <property type="protein sequence ID" value="KYG32043.1"/>
    <property type="molecule type" value="Genomic_DNA"/>
</dbReference>
<organism evidence="1 2">
    <name type="scientific">Alkalihalobacillus trypoxylicola</name>
    <dbReference type="NCBI Taxonomy" id="519424"/>
    <lineage>
        <taxon>Bacteria</taxon>
        <taxon>Bacillati</taxon>
        <taxon>Bacillota</taxon>
        <taxon>Bacilli</taxon>
        <taxon>Bacillales</taxon>
        <taxon>Bacillaceae</taxon>
        <taxon>Alkalihalobacillus</taxon>
    </lineage>
</organism>
<proteinExistence type="predicted"/>
<dbReference type="Proteomes" id="UP000075806">
    <property type="component" value="Unassembled WGS sequence"/>
</dbReference>
<name>A0A161QNR6_9BACI</name>
<dbReference type="STRING" id="519424.AZF04_04515"/>
<keyword evidence="2" id="KW-1185">Reference proteome</keyword>
<dbReference type="Pfam" id="PF10842">
    <property type="entry name" value="DUF2642"/>
    <property type="match status" value="1"/>
</dbReference>
<dbReference type="InterPro" id="IPR020139">
    <property type="entry name" value="DUF2642"/>
</dbReference>
<dbReference type="RefSeq" id="WP_045485938.1">
    <property type="nucleotide sequence ID" value="NZ_LTAO01000012.1"/>
</dbReference>
<comment type="caution">
    <text evidence="1">The sequence shown here is derived from an EMBL/GenBank/DDBJ whole genome shotgun (WGS) entry which is preliminary data.</text>
</comment>
<accession>A0A161QNR6</accession>
<sequence length="72" mass="8279">MTENLAWSLNDPYVYHSLLNLKQSRVEALTTKGSVRGLLLDVQPDHIVIEMGGTPFHIRIAQVVWYFPVKDR</sequence>
<evidence type="ECO:0000313" key="1">
    <source>
        <dbReference type="EMBL" id="KYG32043.1"/>
    </source>
</evidence>